<gene>
    <name evidence="1" type="ORF">VB248_17920</name>
</gene>
<protein>
    <submittedName>
        <fullName evidence="1">Uncharacterized protein</fullName>
    </submittedName>
</protein>
<keyword evidence="2" id="KW-1185">Reference proteome</keyword>
<evidence type="ECO:0000313" key="1">
    <source>
        <dbReference type="EMBL" id="MEA5141034.1"/>
    </source>
</evidence>
<dbReference type="RefSeq" id="WP_323298190.1">
    <property type="nucleotide sequence ID" value="NZ_JAYFUM010000023.1"/>
</dbReference>
<reference evidence="1 2" key="1">
    <citation type="submission" date="2023-12" db="EMBL/GenBank/DDBJ databases">
        <title>Novel species of the genus Arcicella isolated from rivers.</title>
        <authorList>
            <person name="Lu H."/>
        </authorList>
    </citation>
    <scope>NUCLEOTIDE SEQUENCE [LARGE SCALE GENOMIC DNA]</scope>
    <source>
        <strain evidence="1 2">KCTC 23307</strain>
    </source>
</reference>
<dbReference type="EMBL" id="JAYFUM010000023">
    <property type="protein sequence ID" value="MEA5141034.1"/>
    <property type="molecule type" value="Genomic_DNA"/>
</dbReference>
<accession>A0ABU5QDU9</accession>
<dbReference type="Proteomes" id="UP001302949">
    <property type="component" value="Unassembled WGS sequence"/>
</dbReference>
<name>A0ABU5QDU9_9BACT</name>
<proteinExistence type="predicted"/>
<comment type="caution">
    <text evidence="1">The sequence shown here is derived from an EMBL/GenBank/DDBJ whole genome shotgun (WGS) entry which is preliminary data.</text>
</comment>
<evidence type="ECO:0000313" key="2">
    <source>
        <dbReference type="Proteomes" id="UP001302949"/>
    </source>
</evidence>
<organism evidence="1 2">
    <name type="scientific">Arcicella rigui</name>
    <dbReference type="NCBI Taxonomy" id="797020"/>
    <lineage>
        <taxon>Bacteria</taxon>
        <taxon>Pseudomonadati</taxon>
        <taxon>Bacteroidota</taxon>
        <taxon>Cytophagia</taxon>
        <taxon>Cytophagales</taxon>
        <taxon>Flectobacillaceae</taxon>
        <taxon>Arcicella</taxon>
    </lineage>
</organism>
<sequence length="115" mass="13475">MTTQELIKTVTATNFDLISFNERALGEILVKFTSNRIQLHDIYQTRSDMFSDENFRLNSNDKAIYEGLKDSAFALKESKSDKILFIEVKTNDKDEISLFFEDDSKRFLGYIYIHE</sequence>